<dbReference type="InterPro" id="IPR036291">
    <property type="entry name" value="NAD(P)-bd_dom_sf"/>
</dbReference>
<comment type="pathway">
    <text evidence="3">Amino-acid biosynthesis.</text>
</comment>
<dbReference type="InterPro" id="IPR050812">
    <property type="entry name" value="Preph/Arog_dehydrog"/>
</dbReference>
<evidence type="ECO:0000256" key="3">
    <source>
        <dbReference type="ARBA" id="ARBA00029440"/>
    </source>
</evidence>
<dbReference type="Pfam" id="PF20463">
    <property type="entry name" value="PDH_C"/>
    <property type="match status" value="1"/>
</dbReference>
<feature type="domain" description="Prephenate/arogenate dehydrogenase" evidence="4">
    <location>
        <begin position="6"/>
        <end position="271"/>
    </location>
</feature>
<evidence type="ECO:0000259" key="4">
    <source>
        <dbReference type="PROSITE" id="PS51176"/>
    </source>
</evidence>
<dbReference type="InterPro" id="IPR003099">
    <property type="entry name" value="Prephen_DH"/>
</dbReference>
<dbReference type="GO" id="GO:0004665">
    <property type="term" value="F:prephenate dehydrogenase (NADP+) activity"/>
    <property type="evidence" value="ECO:0007669"/>
    <property type="project" value="InterPro"/>
</dbReference>
<dbReference type="GO" id="GO:0008977">
    <property type="term" value="F:prephenate dehydrogenase (NAD+) activity"/>
    <property type="evidence" value="ECO:0007669"/>
    <property type="project" value="InterPro"/>
</dbReference>
<dbReference type="PANTHER" id="PTHR21363:SF0">
    <property type="entry name" value="PREPHENATE DEHYDROGENASE [NADP(+)]"/>
    <property type="match status" value="1"/>
</dbReference>
<dbReference type="InterPro" id="IPR008927">
    <property type="entry name" value="6-PGluconate_DH-like_C_sf"/>
</dbReference>
<dbReference type="InterPro" id="IPR046825">
    <property type="entry name" value="PDH_C"/>
</dbReference>
<dbReference type="STRING" id="1802363.A2682_00300"/>
<dbReference type="InterPro" id="IPR046826">
    <property type="entry name" value="PDH_N"/>
</dbReference>
<keyword evidence="2" id="KW-0028">Amino-acid biosynthesis</keyword>
<dbReference type="SUPFAM" id="SSF48179">
    <property type="entry name" value="6-phosphogluconate dehydrogenase C-terminal domain-like"/>
    <property type="match status" value="1"/>
</dbReference>
<keyword evidence="2" id="KW-0057">Aromatic amino acid biosynthesis</keyword>
<dbReference type="PROSITE" id="PS51176">
    <property type="entry name" value="PDH_ADH"/>
    <property type="match status" value="1"/>
</dbReference>
<dbReference type="Gene3D" id="3.30.70.260">
    <property type="match status" value="1"/>
</dbReference>
<proteinExistence type="predicted"/>
<dbReference type="GO" id="GO:0006571">
    <property type="term" value="P:tyrosine biosynthetic process"/>
    <property type="evidence" value="ECO:0007669"/>
    <property type="project" value="InterPro"/>
</dbReference>
<dbReference type="Gene3D" id="3.40.50.720">
    <property type="entry name" value="NAD(P)-binding Rossmann-like Domain"/>
    <property type="match status" value="1"/>
</dbReference>
<evidence type="ECO:0000313" key="6">
    <source>
        <dbReference type="Proteomes" id="UP000178690"/>
    </source>
</evidence>
<accession>A0A1G2PM91</accession>
<sequence>MVYTKPLIGIIGSKGKYGRFLKRLFLAYGCEVIGADAQDGPNVDERNRAVVEQANVVIFSVPPRVVEGVIKALIAHSRPEQLWMDVTSIKVIPVSAMLTSRAEVVGLHPMRAPGESLAGHVVAVCPERLDLWKSWTADFLAWTGARLKFCTPEEHDRKMAVVQGLVHAMQLTMAATIRSLDEDVHETLSFTSPVYRIALSLIGRILQQNADLYADIQMLNPHVPQVLSQAETELHRLRETVIAQNHELFVQQFVASREHFGSEDLNDAFALFEELNQLLAARSSERQVCLQTREDRPALLRDITDLFAEGDINLTHIHSFEAAQGHRFLVGLDRPREDPAVQAALARIAERGLASEME</sequence>
<dbReference type="EMBL" id="MHST01000009">
    <property type="protein sequence ID" value="OHA49455.1"/>
    <property type="molecule type" value="Genomic_DNA"/>
</dbReference>
<dbReference type="SUPFAM" id="SSF51735">
    <property type="entry name" value="NAD(P)-binding Rossmann-fold domains"/>
    <property type="match status" value="1"/>
</dbReference>
<evidence type="ECO:0000313" key="5">
    <source>
        <dbReference type="EMBL" id="OHA49455.1"/>
    </source>
</evidence>
<dbReference type="GO" id="GO:0070403">
    <property type="term" value="F:NAD+ binding"/>
    <property type="evidence" value="ECO:0007669"/>
    <property type="project" value="InterPro"/>
</dbReference>
<name>A0A1G2PM91_TERXR</name>
<dbReference type="InterPro" id="IPR045865">
    <property type="entry name" value="ACT-like_dom_sf"/>
</dbReference>
<dbReference type="AlphaFoldDB" id="A0A1G2PM91"/>
<protein>
    <recommendedName>
        <fullName evidence="4">Prephenate/arogenate dehydrogenase domain-containing protein</fullName>
    </recommendedName>
</protein>
<dbReference type="Gene3D" id="1.10.3660.10">
    <property type="entry name" value="6-phosphogluconate dehydrogenase C-terminal like domain"/>
    <property type="match status" value="1"/>
</dbReference>
<dbReference type="Proteomes" id="UP000178690">
    <property type="component" value="Unassembled WGS sequence"/>
</dbReference>
<gene>
    <name evidence="5" type="ORF">A2682_00300</name>
</gene>
<comment type="caution">
    <text evidence="5">The sequence shown here is derived from an EMBL/GenBank/DDBJ whole genome shotgun (WGS) entry which is preliminary data.</text>
</comment>
<evidence type="ECO:0000256" key="1">
    <source>
        <dbReference type="ARBA" id="ARBA00023002"/>
    </source>
</evidence>
<keyword evidence="1" id="KW-0560">Oxidoreductase</keyword>
<dbReference type="PANTHER" id="PTHR21363">
    <property type="entry name" value="PREPHENATE DEHYDROGENASE"/>
    <property type="match status" value="1"/>
</dbReference>
<evidence type="ECO:0000256" key="2">
    <source>
        <dbReference type="ARBA" id="ARBA00023141"/>
    </source>
</evidence>
<dbReference type="SUPFAM" id="SSF55021">
    <property type="entry name" value="ACT-like"/>
    <property type="match status" value="1"/>
</dbReference>
<reference evidence="5 6" key="1">
    <citation type="journal article" date="2016" name="Nat. Commun.">
        <title>Thousands of microbial genomes shed light on interconnected biogeochemical processes in an aquifer system.</title>
        <authorList>
            <person name="Anantharaman K."/>
            <person name="Brown C.T."/>
            <person name="Hug L.A."/>
            <person name="Sharon I."/>
            <person name="Castelle C.J."/>
            <person name="Probst A.J."/>
            <person name="Thomas B.C."/>
            <person name="Singh A."/>
            <person name="Wilkins M.J."/>
            <person name="Karaoz U."/>
            <person name="Brodie E.L."/>
            <person name="Williams K.H."/>
            <person name="Hubbard S.S."/>
            <person name="Banfield J.F."/>
        </authorList>
    </citation>
    <scope>NUCLEOTIDE SEQUENCE [LARGE SCALE GENOMIC DNA]</scope>
    <source>
        <strain evidence="6">RIFCSPHIGHO2_01_FULL_58_15</strain>
    </source>
</reference>
<organism evidence="5 6">
    <name type="scientific">Terrybacteria sp. (strain RIFCSPHIGHO2_01_FULL_58_15)</name>
    <dbReference type="NCBI Taxonomy" id="1802363"/>
    <lineage>
        <taxon>Bacteria</taxon>
        <taxon>Candidatus Terryibacteriota</taxon>
    </lineage>
</organism>
<dbReference type="Pfam" id="PF02153">
    <property type="entry name" value="PDH_N"/>
    <property type="match status" value="1"/>
</dbReference>